<evidence type="ECO:0000259" key="6">
    <source>
        <dbReference type="Pfam" id="PF23341"/>
    </source>
</evidence>
<evidence type="ECO:0000256" key="5">
    <source>
        <dbReference type="ARBA" id="ARBA00023136"/>
    </source>
</evidence>
<dbReference type="SUPFAM" id="SSF50978">
    <property type="entry name" value="WD40 repeat-like"/>
    <property type="match status" value="1"/>
</dbReference>
<evidence type="ECO:0000313" key="7">
    <source>
        <dbReference type="Proteomes" id="UP000504634"/>
    </source>
</evidence>
<dbReference type="GO" id="GO:0008270">
    <property type="term" value="F:zinc ion binding"/>
    <property type="evidence" value="ECO:0007669"/>
    <property type="project" value="UniProtKB-KW"/>
</dbReference>
<evidence type="ECO:0000256" key="4">
    <source>
        <dbReference type="ARBA" id="ARBA00022833"/>
    </source>
</evidence>
<name>A0A6J2TTL6_DROLE</name>
<dbReference type="GeneID" id="115628084"/>
<dbReference type="Pfam" id="PF23341">
    <property type="entry name" value="PEP5_VPS11_N"/>
    <property type="match status" value="1"/>
</dbReference>
<dbReference type="GO" id="GO:0030674">
    <property type="term" value="F:protein-macromolecule adaptor activity"/>
    <property type="evidence" value="ECO:0007669"/>
    <property type="project" value="TreeGrafter"/>
</dbReference>
<dbReference type="InterPro" id="IPR036322">
    <property type="entry name" value="WD40_repeat_dom_sf"/>
</dbReference>
<dbReference type="GO" id="GO:0030897">
    <property type="term" value="C:HOPS complex"/>
    <property type="evidence" value="ECO:0007669"/>
    <property type="project" value="TreeGrafter"/>
</dbReference>
<reference evidence="8" key="1">
    <citation type="submission" date="2025-08" db="UniProtKB">
        <authorList>
            <consortium name="RefSeq"/>
        </authorList>
    </citation>
    <scope>IDENTIFICATION</scope>
    <source>
        <strain evidence="8">11010-0011.00</strain>
        <tissue evidence="8">Whole body</tissue>
    </source>
</reference>
<dbReference type="Proteomes" id="UP000504634">
    <property type="component" value="Unplaced"/>
</dbReference>
<comment type="subcellular location">
    <subcellularLocation>
        <location evidence="1">Late endosome membrane</location>
        <topology evidence="1">Peripheral membrane protein</topology>
        <orientation evidence="1">Cytoplasmic side</orientation>
    </subcellularLocation>
</comment>
<dbReference type="GO" id="GO:0007032">
    <property type="term" value="P:endosome organization"/>
    <property type="evidence" value="ECO:0007669"/>
    <property type="project" value="TreeGrafter"/>
</dbReference>
<keyword evidence="2" id="KW-0479">Metal-binding</keyword>
<keyword evidence="4" id="KW-0862">Zinc</keyword>
<dbReference type="GO" id="GO:0031902">
    <property type="term" value="C:late endosome membrane"/>
    <property type="evidence" value="ECO:0007669"/>
    <property type="project" value="UniProtKB-SubCell"/>
</dbReference>
<dbReference type="GO" id="GO:0007033">
    <property type="term" value="P:vacuole organization"/>
    <property type="evidence" value="ECO:0007669"/>
    <property type="project" value="TreeGrafter"/>
</dbReference>
<keyword evidence="7" id="KW-1185">Reference proteome</keyword>
<dbReference type="CTD" id="55823"/>
<dbReference type="PANTHER" id="PTHR23323:SF24">
    <property type="entry name" value="VACUOLAR PROTEIN SORTING-ASSOCIATED PROTEIN 11 HOMOLOG"/>
    <property type="match status" value="1"/>
</dbReference>
<keyword evidence="3" id="KW-0863">Zinc-finger</keyword>
<dbReference type="PANTHER" id="PTHR23323">
    <property type="entry name" value="VACUOLAR PROTEIN SORTING-ASSOCIATED PROTEIN"/>
    <property type="match status" value="1"/>
</dbReference>
<accession>A0A6J2TTL6</accession>
<feature type="domain" description="PEP5/VPS11 N-terminal" evidence="6">
    <location>
        <begin position="42"/>
        <end position="339"/>
    </location>
</feature>
<dbReference type="GO" id="GO:0006904">
    <property type="term" value="P:vesicle docking involved in exocytosis"/>
    <property type="evidence" value="ECO:0007669"/>
    <property type="project" value="TreeGrafter"/>
</dbReference>
<protein>
    <submittedName>
        <fullName evidence="8">Vacuolar protein sorting-associated protein 11 homolog</fullName>
    </submittedName>
</protein>
<dbReference type="RefSeq" id="XP_030379921.1">
    <property type="nucleotide sequence ID" value="XM_030524061.1"/>
</dbReference>
<dbReference type="GO" id="GO:0048284">
    <property type="term" value="P:organelle fusion"/>
    <property type="evidence" value="ECO:0007669"/>
    <property type="project" value="TreeGrafter"/>
</dbReference>
<proteinExistence type="predicted"/>
<gene>
    <name evidence="8" type="primary">LOC115628084</name>
</gene>
<dbReference type="InterPro" id="IPR057307">
    <property type="entry name" value="PEP5_VPS11_N"/>
</dbReference>
<dbReference type="OrthoDB" id="26184at2759"/>
<organism evidence="7 8">
    <name type="scientific">Drosophila lebanonensis</name>
    <name type="common">Fruit fly</name>
    <name type="synonym">Scaptodrosophila lebanonensis</name>
    <dbReference type="NCBI Taxonomy" id="7225"/>
    <lineage>
        <taxon>Eukaryota</taxon>
        <taxon>Metazoa</taxon>
        <taxon>Ecdysozoa</taxon>
        <taxon>Arthropoda</taxon>
        <taxon>Hexapoda</taxon>
        <taxon>Insecta</taxon>
        <taxon>Pterygota</taxon>
        <taxon>Neoptera</taxon>
        <taxon>Endopterygota</taxon>
        <taxon>Diptera</taxon>
        <taxon>Brachycera</taxon>
        <taxon>Muscomorpha</taxon>
        <taxon>Ephydroidea</taxon>
        <taxon>Drosophilidae</taxon>
        <taxon>Scaptodrosophila</taxon>
    </lineage>
</organism>
<evidence type="ECO:0000313" key="8">
    <source>
        <dbReference type="RefSeq" id="XP_030379921.1"/>
    </source>
</evidence>
<evidence type="ECO:0000256" key="3">
    <source>
        <dbReference type="ARBA" id="ARBA00022771"/>
    </source>
</evidence>
<sequence length="827" mass="94430">MSGLEWKKIDLIDLVLLPRHRIQNIKTEIVAQCSNGEKFDNKGSNTTVFCGKNGMIHVFFRNWEYITFKSQSRNEAPIKFCALTTMDVLATVTQENNCSVCIQVYDLRKLTKREGTPHLATTNLSPDSAVTSIQAECSEDGKLLALGIGFENGELLLHYGTVNSINFQRHVICLRPIIGIQFEMLRHQSDHGGLICNMFLDCIDKIFCYLLHEKGLVHKNPILDERTSKHNHSSTMHKPKGADEAYFVVGRDDAIYCFTKDEKGPCYAIEGQKTNILWVDNLMVVLLKNKKNIFTPLSSCVITVVDIENKIIIFNREIKNVLCITAGIASFYIITKDSSGCTYNIYILQELNTVNVIRLLTEKHMYDIALRILDRKGLGDSPVTAQVRFQYGNHLYSIGEVCRAASEYEKTIGTIKPYNVISKLLSVRNNKHLMLYLKKLVVSEHATNEHRKLLCNCTDRNKIHFNVHELCRLQFNTSSQNILHLGASKNIAIRGDSSFKMSNIELQMGENGDLPQLFLDSDEMKILELFADTAEDLLTNHSEHILKVALSLMANGRITDTLRFLTLFPDHPEFCSNVLSNVIEHDPNCNEKYYYYLLVLYLGLWRDKKRTEKFILQFLKNSPLRTEKAMVLCKMYLFSVGIKQFLNGNNETFSSICAEENIRKCINYLIKGNSDFKTPLKKDPSSLLFVLQSIFHNADIQVLHLRPLLMEESMKNVIDPCDEAQCVVDLNKAIEKYHSLLVQLEESPIEFRNTSCEKCHQVWKLPSLYFICQHSFHKDCYTTNKTSKCDICITNTEHSVKLMPTISLEAGDIVLDISKILAFGIFN</sequence>
<evidence type="ECO:0000256" key="1">
    <source>
        <dbReference type="ARBA" id="ARBA00004492"/>
    </source>
</evidence>
<dbReference type="AlphaFoldDB" id="A0A6J2TTL6"/>
<evidence type="ECO:0000256" key="2">
    <source>
        <dbReference type="ARBA" id="ARBA00022723"/>
    </source>
</evidence>
<keyword evidence="5" id="KW-0472">Membrane</keyword>